<feature type="repeat" description="Solcar" evidence="5">
    <location>
        <begin position="492"/>
        <end position="574"/>
    </location>
</feature>
<feature type="transmembrane region" description="Helical" evidence="7">
    <location>
        <begin position="106"/>
        <end position="127"/>
    </location>
</feature>
<evidence type="ECO:0000256" key="1">
    <source>
        <dbReference type="ARBA" id="ARBA00004141"/>
    </source>
</evidence>
<proteinExistence type="predicted"/>
<dbReference type="SUPFAM" id="SSF103506">
    <property type="entry name" value="Mitochondrial carrier"/>
    <property type="match status" value="1"/>
</dbReference>
<evidence type="ECO:0000313" key="9">
    <source>
        <dbReference type="Proteomes" id="UP000193218"/>
    </source>
</evidence>
<dbReference type="InterPro" id="IPR004776">
    <property type="entry name" value="Mem_transp_PIN-like"/>
</dbReference>
<dbReference type="Pfam" id="PF03547">
    <property type="entry name" value="Mem_trans"/>
    <property type="match status" value="1"/>
</dbReference>
<dbReference type="Pfam" id="PF00153">
    <property type="entry name" value="Mito_carr"/>
    <property type="match status" value="2"/>
</dbReference>
<dbReference type="Proteomes" id="UP000193218">
    <property type="component" value="Unassembled WGS sequence"/>
</dbReference>
<accession>A0A1Y1UFW5</accession>
<keyword evidence="2 5" id="KW-0812">Transmembrane</keyword>
<reference evidence="8 9" key="1">
    <citation type="submission" date="2017-03" db="EMBL/GenBank/DDBJ databases">
        <title>Widespread Adenine N6-methylation of Active Genes in Fungi.</title>
        <authorList>
            <consortium name="DOE Joint Genome Institute"/>
            <person name="Mondo S.J."/>
            <person name="Dannebaum R.O."/>
            <person name="Kuo R.C."/>
            <person name="Louie K.B."/>
            <person name="Bewick A.J."/>
            <person name="Labutti K."/>
            <person name="Haridas S."/>
            <person name="Kuo A."/>
            <person name="Salamov A."/>
            <person name="Ahrendt S.R."/>
            <person name="Lau R."/>
            <person name="Bowen B.P."/>
            <person name="Lipzen A."/>
            <person name="Sullivan W."/>
            <person name="Andreopoulos W.B."/>
            <person name="Clum A."/>
            <person name="Lindquist E."/>
            <person name="Daum C."/>
            <person name="Northen T.R."/>
            <person name="Ramamoorthy G."/>
            <person name="Schmitz R.J."/>
            <person name="Gryganskyi A."/>
            <person name="Culley D."/>
            <person name="Magnuson J."/>
            <person name="James T.Y."/>
            <person name="O'Malley M.A."/>
            <person name="Stajich J.E."/>
            <person name="Spatafora J.W."/>
            <person name="Visel A."/>
            <person name="Grigoriev I.V."/>
        </authorList>
    </citation>
    <scope>NUCLEOTIDE SEQUENCE [LARGE SCALE GENOMIC DNA]</scope>
    <source>
        <strain evidence="8 9">NRRL Y-17943</strain>
    </source>
</reference>
<keyword evidence="3 7" id="KW-1133">Transmembrane helix</keyword>
<name>A0A1Y1UFW5_9TREE</name>
<evidence type="ECO:0000256" key="2">
    <source>
        <dbReference type="ARBA" id="ARBA00022692"/>
    </source>
</evidence>
<feature type="transmembrane region" description="Helical" evidence="7">
    <location>
        <begin position="6"/>
        <end position="27"/>
    </location>
</feature>
<feature type="region of interest" description="Disordered" evidence="6">
    <location>
        <begin position="178"/>
        <end position="211"/>
    </location>
</feature>
<dbReference type="GO" id="GO:0055085">
    <property type="term" value="P:transmembrane transport"/>
    <property type="evidence" value="ECO:0007669"/>
    <property type="project" value="InterPro"/>
</dbReference>
<evidence type="ECO:0000256" key="4">
    <source>
        <dbReference type="ARBA" id="ARBA00023136"/>
    </source>
</evidence>
<feature type="transmembrane region" description="Helical" evidence="7">
    <location>
        <begin position="545"/>
        <end position="565"/>
    </location>
</feature>
<keyword evidence="9" id="KW-1185">Reference proteome</keyword>
<dbReference type="PANTHER" id="PTHR47567">
    <property type="entry name" value="MITOCHONDRIAL SUBSTRATE/SOLUTE CARRIER"/>
    <property type="match status" value="1"/>
</dbReference>
<feature type="transmembrane region" description="Helical" evidence="7">
    <location>
        <begin position="221"/>
        <end position="238"/>
    </location>
</feature>
<feature type="transmembrane region" description="Helical" evidence="7">
    <location>
        <begin position="366"/>
        <end position="387"/>
    </location>
</feature>
<feature type="transmembrane region" description="Helical" evidence="7">
    <location>
        <begin position="147"/>
        <end position="173"/>
    </location>
</feature>
<dbReference type="InterPro" id="IPR018108">
    <property type="entry name" value="MCP_transmembrane"/>
</dbReference>
<sequence>MESLVDVVTTVFQATVAGAVVFTAGYANNEERATAIQKAASPLSRRIFLPCLVFLTLAGSTYLTWFRILQIVWPVLVVNITSHIASVLFGLLVNRFSSAPAWLLDNVLYNNVSSYPLLIVQVLGFISSGDAGLNHLVWHTMDSTSDIVSHAVLYIVINLLVVEIARFVLVLIIPRPTPKPQPPADDESEVEPIDAEEATERTPLVRPSDTKPASKISRASLLSPLVIASVFGLVIGLIKPVQRAIFGLSIEQTRGNWAWRSFGSGLQVLALAFVAIDIVGQGAAVKAGEVHRTEERIPPTLGNVLTVVLWRYGVVPAIVIPMIRAFQKIPSTKAYLQDPAFGFVLSLTSFAPPLPGSLMTPYSSSVLFSTFYTSILASVPIAAAVAFAGRGVSYELNFDIVRALKSAGGGGLAGAAAMVVQVLALMPLRTVMNYQYRYGGGFRDSVKHLWGDGGFKRFYAGLGAAIFQGPFSRFGDTAANAGILALLDSLTWPVLVKTVAGSVAAACFRMVLTPIDTLKTTQQTKGGKAGLKLLRDRVKEKGIGCLWYGALATAAATFVGNYPWFGTYNFLQEALPVAHTIVQKLFRQAFIGFVASVVSDTVSNSLRVVKTYRQVHEGDVPYMTAAKEIVASEGLIGLFGRGLRTRILTNGLQGLLFSVLWKLFGDLIANHGK</sequence>
<dbReference type="InterPro" id="IPR023395">
    <property type="entry name" value="MCP_dom_sf"/>
</dbReference>
<evidence type="ECO:0000256" key="7">
    <source>
        <dbReference type="SAM" id="Phobius"/>
    </source>
</evidence>
<feature type="transmembrane region" description="Helical" evidence="7">
    <location>
        <begin position="71"/>
        <end position="94"/>
    </location>
</feature>
<gene>
    <name evidence="8" type="ORF">BD324DRAFT_651432</name>
</gene>
<organism evidence="8 9">
    <name type="scientific">Kockovaella imperatae</name>
    <dbReference type="NCBI Taxonomy" id="4999"/>
    <lineage>
        <taxon>Eukaryota</taxon>
        <taxon>Fungi</taxon>
        <taxon>Dikarya</taxon>
        <taxon>Basidiomycota</taxon>
        <taxon>Agaricomycotina</taxon>
        <taxon>Tremellomycetes</taxon>
        <taxon>Tremellales</taxon>
        <taxon>Cuniculitremaceae</taxon>
        <taxon>Kockovaella</taxon>
    </lineage>
</organism>
<dbReference type="GO" id="GO:0016020">
    <property type="term" value="C:membrane"/>
    <property type="evidence" value="ECO:0007669"/>
    <property type="project" value="UniProtKB-SubCell"/>
</dbReference>
<dbReference type="OrthoDB" id="409948at2759"/>
<dbReference type="RefSeq" id="XP_021871029.1">
    <property type="nucleotide sequence ID" value="XM_022018336.1"/>
</dbReference>
<dbReference type="EMBL" id="NBSH01000007">
    <property type="protein sequence ID" value="ORX36960.1"/>
    <property type="molecule type" value="Genomic_DNA"/>
</dbReference>
<keyword evidence="4 5" id="KW-0472">Membrane</keyword>
<feature type="transmembrane region" description="Helical" evidence="7">
    <location>
        <begin position="301"/>
        <end position="323"/>
    </location>
</feature>
<dbReference type="PANTHER" id="PTHR47567:SF1">
    <property type="entry name" value="NAD-DEPENDENT EPIMERASE_DEHYDRATASE DOMAIN-CONTAINING PROTEIN"/>
    <property type="match status" value="1"/>
</dbReference>
<evidence type="ECO:0000256" key="6">
    <source>
        <dbReference type="SAM" id="MobiDB-lite"/>
    </source>
</evidence>
<comment type="subcellular location">
    <subcellularLocation>
        <location evidence="1">Membrane</location>
        <topology evidence="1">Multi-pass membrane protein</topology>
    </subcellularLocation>
</comment>
<dbReference type="GeneID" id="33560145"/>
<evidence type="ECO:0000313" key="8">
    <source>
        <dbReference type="EMBL" id="ORX36960.1"/>
    </source>
</evidence>
<evidence type="ECO:0000256" key="3">
    <source>
        <dbReference type="ARBA" id="ARBA00022989"/>
    </source>
</evidence>
<feature type="transmembrane region" description="Helical" evidence="7">
    <location>
        <begin position="407"/>
        <end position="428"/>
    </location>
</feature>
<dbReference type="AlphaFoldDB" id="A0A1Y1UFW5"/>
<feature type="compositionally biased region" description="Acidic residues" evidence="6">
    <location>
        <begin position="184"/>
        <end position="197"/>
    </location>
</feature>
<protein>
    <submittedName>
        <fullName evidence="8">Mitochondrial carrier domain-containing protein</fullName>
    </submittedName>
</protein>
<feature type="transmembrane region" description="Helical" evidence="7">
    <location>
        <begin position="47"/>
        <end position="65"/>
    </location>
</feature>
<feature type="transmembrane region" description="Helical" evidence="7">
    <location>
        <begin position="258"/>
        <end position="280"/>
    </location>
</feature>
<dbReference type="InParanoid" id="A0A1Y1UFW5"/>
<dbReference type="Gene3D" id="1.50.40.10">
    <property type="entry name" value="Mitochondrial carrier domain"/>
    <property type="match status" value="1"/>
</dbReference>
<evidence type="ECO:0000256" key="5">
    <source>
        <dbReference type="PROSITE-ProRule" id="PRU00282"/>
    </source>
</evidence>
<dbReference type="PROSITE" id="PS50920">
    <property type="entry name" value="SOLCAR"/>
    <property type="match status" value="1"/>
</dbReference>
<comment type="caution">
    <text evidence="8">The sequence shown here is derived from an EMBL/GenBank/DDBJ whole genome shotgun (WGS) entry which is preliminary data.</text>
</comment>